<dbReference type="Proteomes" id="UP000297031">
    <property type="component" value="Chromosome"/>
</dbReference>
<keyword evidence="3" id="KW-0732">Signal</keyword>
<dbReference type="PROSITE" id="PS00201">
    <property type="entry name" value="FLAVODOXIN"/>
    <property type="match status" value="1"/>
</dbReference>
<dbReference type="PANTHER" id="PTHR39201">
    <property type="entry name" value="EXPORTED PROTEIN-RELATED"/>
    <property type="match status" value="1"/>
</dbReference>
<feature type="chain" id="PRO_5020763695" evidence="3">
    <location>
        <begin position="23"/>
        <end position="189"/>
    </location>
</feature>
<evidence type="ECO:0000313" key="6">
    <source>
        <dbReference type="Proteomes" id="UP000297031"/>
    </source>
</evidence>
<dbReference type="SUPFAM" id="SSF52218">
    <property type="entry name" value="Flavoproteins"/>
    <property type="match status" value="1"/>
</dbReference>
<gene>
    <name evidence="5" type="ORF">E7746_02690</name>
</gene>
<dbReference type="PROSITE" id="PS51257">
    <property type="entry name" value="PROKAR_LIPOPROTEIN"/>
    <property type="match status" value="1"/>
</dbReference>
<feature type="compositionally biased region" description="Basic and acidic residues" evidence="2">
    <location>
        <begin position="84"/>
        <end position="94"/>
    </location>
</feature>
<dbReference type="GO" id="GO:0010181">
    <property type="term" value="F:FMN binding"/>
    <property type="evidence" value="ECO:0007669"/>
    <property type="project" value="InterPro"/>
</dbReference>
<dbReference type="InterPro" id="IPR008254">
    <property type="entry name" value="Flavodoxin/NO_synth"/>
</dbReference>
<dbReference type="PANTHER" id="PTHR39201:SF1">
    <property type="entry name" value="FLAVODOXIN-LIKE DOMAIN-CONTAINING PROTEIN"/>
    <property type="match status" value="1"/>
</dbReference>
<accession>A0A4P7VPI8</accession>
<sequence length="189" mass="21023">MNRLICALLMIGSIFLSSCAQNNNISDMDKENTKALIVYYSETGTTEAIAKKISQATGADLYRIEPEQPYTSADLDWQDNNSRSSKEMNDRSARPAIKDGKVNLDNVATVYLGYPIWWDQAPHVVNTFIESNDLSGKKIITFCTSGETSIDGSVRQLKSAYPALDFVKGRRLNGASVNEIEKWISSLKK</sequence>
<comment type="cofactor">
    <cofactor evidence="1">
        <name>FMN</name>
        <dbReference type="ChEBI" id="CHEBI:58210"/>
    </cofactor>
</comment>
<proteinExistence type="predicted"/>
<feature type="region of interest" description="Disordered" evidence="2">
    <location>
        <begin position="72"/>
        <end position="94"/>
    </location>
</feature>
<protein>
    <submittedName>
        <fullName evidence="5">Flavodoxin</fullName>
    </submittedName>
</protein>
<feature type="domain" description="Flavodoxin-like" evidence="4">
    <location>
        <begin position="35"/>
        <end position="189"/>
    </location>
</feature>
<dbReference type="InterPro" id="IPR029039">
    <property type="entry name" value="Flavoprotein-like_sf"/>
</dbReference>
<dbReference type="PROSITE" id="PS50902">
    <property type="entry name" value="FLAVODOXIN_LIKE"/>
    <property type="match status" value="1"/>
</dbReference>
<dbReference type="KEGG" id="mgod:E7746_02690"/>
<evidence type="ECO:0000256" key="3">
    <source>
        <dbReference type="SAM" id="SignalP"/>
    </source>
</evidence>
<reference evidence="5 6" key="1">
    <citation type="submission" date="2019-02" db="EMBL/GenBank/DDBJ databases">
        <title>Isolation and identification of novel species under the genus Muribaculum.</title>
        <authorList>
            <person name="Miyake S."/>
            <person name="Ding Y."/>
            <person name="Low A."/>
            <person name="Soh M."/>
            <person name="Seedorf H."/>
        </authorList>
    </citation>
    <scope>NUCLEOTIDE SEQUENCE [LARGE SCALE GENOMIC DNA]</scope>
    <source>
        <strain evidence="5 6">TLL-A4</strain>
    </source>
</reference>
<name>A0A4P7VPI8_9BACT</name>
<dbReference type="GO" id="GO:0009055">
    <property type="term" value="F:electron transfer activity"/>
    <property type="evidence" value="ECO:0007669"/>
    <property type="project" value="InterPro"/>
</dbReference>
<dbReference type="EMBL" id="CP039393">
    <property type="protein sequence ID" value="QCD34859.1"/>
    <property type="molecule type" value="Genomic_DNA"/>
</dbReference>
<evidence type="ECO:0000259" key="4">
    <source>
        <dbReference type="PROSITE" id="PS50902"/>
    </source>
</evidence>
<evidence type="ECO:0000256" key="2">
    <source>
        <dbReference type="SAM" id="MobiDB-lite"/>
    </source>
</evidence>
<keyword evidence="6" id="KW-1185">Reference proteome</keyword>
<dbReference type="Gene3D" id="3.40.50.360">
    <property type="match status" value="1"/>
</dbReference>
<dbReference type="InterPro" id="IPR001226">
    <property type="entry name" value="Flavodoxin_CS"/>
</dbReference>
<dbReference type="AlphaFoldDB" id="A0A4P7VPI8"/>
<feature type="signal peptide" evidence="3">
    <location>
        <begin position="1"/>
        <end position="22"/>
    </location>
</feature>
<evidence type="ECO:0000256" key="1">
    <source>
        <dbReference type="ARBA" id="ARBA00001917"/>
    </source>
</evidence>
<dbReference type="Pfam" id="PF12682">
    <property type="entry name" value="Flavodoxin_4"/>
    <property type="match status" value="1"/>
</dbReference>
<dbReference type="OrthoDB" id="9806505at2"/>
<dbReference type="NCBIfam" id="NF005501">
    <property type="entry name" value="PRK07116.1"/>
    <property type="match status" value="1"/>
</dbReference>
<organism evidence="5 6">
    <name type="scientific">Muribaculum gordoncarteri</name>
    <dbReference type="NCBI Taxonomy" id="2530390"/>
    <lineage>
        <taxon>Bacteria</taxon>
        <taxon>Pseudomonadati</taxon>
        <taxon>Bacteroidota</taxon>
        <taxon>Bacteroidia</taxon>
        <taxon>Bacteroidales</taxon>
        <taxon>Muribaculaceae</taxon>
        <taxon>Muribaculum</taxon>
    </lineage>
</organism>
<evidence type="ECO:0000313" key="5">
    <source>
        <dbReference type="EMBL" id="QCD34859.1"/>
    </source>
</evidence>